<dbReference type="Gene3D" id="1.10.1370.10">
    <property type="entry name" value="Neurolysin, domain 3"/>
    <property type="match status" value="1"/>
</dbReference>
<evidence type="ECO:0000256" key="2">
    <source>
        <dbReference type="ARBA" id="ARBA00022670"/>
    </source>
</evidence>
<dbReference type="EMBL" id="AAZO01006325">
    <property type="status" value="NOT_ANNOTATED_CDS"/>
    <property type="molecule type" value="Genomic_DNA"/>
</dbReference>
<protein>
    <submittedName>
        <fullName evidence="9 10">Oligopeptidase A, putative</fullName>
        <ecNumber evidence="9">3.4.24.70</ecNumber>
    </submittedName>
</protein>
<evidence type="ECO:0000313" key="10">
    <source>
        <dbReference type="EnsemblMetazoa" id="PHUM520760-PA"/>
    </source>
</evidence>
<evidence type="ECO:0000313" key="11">
    <source>
        <dbReference type="Proteomes" id="UP000009046"/>
    </source>
</evidence>
<dbReference type="EMBL" id="DS235848">
    <property type="protein sequence ID" value="EEB18561.1"/>
    <property type="molecule type" value="Genomic_DNA"/>
</dbReference>
<dbReference type="Gene3D" id="1.10.1370.40">
    <property type="match status" value="1"/>
</dbReference>
<evidence type="ECO:0000256" key="3">
    <source>
        <dbReference type="ARBA" id="ARBA00022723"/>
    </source>
</evidence>
<dbReference type="eggNOG" id="KOG2089">
    <property type="taxonomic scope" value="Eukaryota"/>
</dbReference>
<dbReference type="AlphaFoldDB" id="E0VYV5"/>
<evidence type="ECO:0000259" key="8">
    <source>
        <dbReference type="Pfam" id="PF01432"/>
    </source>
</evidence>
<reference evidence="9" key="2">
    <citation type="submission" date="2007-04" db="EMBL/GenBank/DDBJ databases">
        <title>The genome of the human body louse.</title>
        <authorList>
            <consortium name="The Human Body Louse Genome Consortium"/>
            <person name="Kirkness E."/>
            <person name="Walenz B."/>
            <person name="Hass B."/>
            <person name="Bruggner R."/>
            <person name="Strausberg R."/>
        </authorList>
    </citation>
    <scope>NUCLEOTIDE SEQUENCE</scope>
    <source>
        <strain evidence="9">USDA</strain>
    </source>
</reference>
<dbReference type="Gene3D" id="3.40.390.10">
    <property type="entry name" value="Collagenase (Catalytic Domain)"/>
    <property type="match status" value="1"/>
</dbReference>
<dbReference type="PANTHER" id="PTHR11804:SF83">
    <property type="entry name" value="LD37516P"/>
    <property type="match status" value="1"/>
</dbReference>
<evidence type="ECO:0000256" key="5">
    <source>
        <dbReference type="ARBA" id="ARBA00022833"/>
    </source>
</evidence>
<dbReference type="Proteomes" id="UP000009046">
    <property type="component" value="Unassembled WGS sequence"/>
</dbReference>
<keyword evidence="11" id="KW-1185">Reference proteome</keyword>
<evidence type="ECO:0000256" key="4">
    <source>
        <dbReference type="ARBA" id="ARBA00022801"/>
    </source>
</evidence>
<accession>E0VYV5</accession>
<dbReference type="RefSeq" id="XP_002431299.1">
    <property type="nucleotide sequence ID" value="XM_002431254.1"/>
</dbReference>
<keyword evidence="4 7" id="KW-0378">Hydrolase</keyword>
<evidence type="ECO:0000256" key="7">
    <source>
        <dbReference type="RuleBase" id="RU003435"/>
    </source>
</evidence>
<feature type="domain" description="Peptidase M3A/M3B catalytic" evidence="8">
    <location>
        <begin position="264"/>
        <end position="714"/>
    </location>
</feature>
<comment type="cofactor">
    <cofactor evidence="7">
        <name>Zn(2+)</name>
        <dbReference type="ChEBI" id="CHEBI:29105"/>
    </cofactor>
    <text evidence="7">Binds 1 zinc ion.</text>
</comment>
<evidence type="ECO:0000256" key="1">
    <source>
        <dbReference type="ARBA" id="ARBA00006040"/>
    </source>
</evidence>
<dbReference type="InterPro" id="IPR045090">
    <property type="entry name" value="Pept_M3A_M3B"/>
</dbReference>
<organism>
    <name type="scientific">Pediculus humanus subsp. corporis</name>
    <name type="common">Body louse</name>
    <dbReference type="NCBI Taxonomy" id="121224"/>
    <lineage>
        <taxon>Eukaryota</taxon>
        <taxon>Metazoa</taxon>
        <taxon>Ecdysozoa</taxon>
        <taxon>Arthropoda</taxon>
        <taxon>Hexapoda</taxon>
        <taxon>Insecta</taxon>
        <taxon>Pterygota</taxon>
        <taxon>Neoptera</taxon>
        <taxon>Paraneoptera</taxon>
        <taxon>Psocodea</taxon>
        <taxon>Troctomorpha</taxon>
        <taxon>Phthiraptera</taxon>
        <taxon>Anoplura</taxon>
        <taxon>Pediculidae</taxon>
        <taxon>Pediculus</taxon>
    </lineage>
</organism>
<dbReference type="InterPro" id="IPR024079">
    <property type="entry name" value="MetalloPept_cat_dom_sf"/>
</dbReference>
<dbReference type="GO" id="GO:0046872">
    <property type="term" value="F:metal ion binding"/>
    <property type="evidence" value="ECO:0007669"/>
    <property type="project" value="UniProtKB-UniRule"/>
</dbReference>
<evidence type="ECO:0000256" key="6">
    <source>
        <dbReference type="ARBA" id="ARBA00023049"/>
    </source>
</evidence>
<dbReference type="GeneID" id="8233284"/>
<proteinExistence type="inferred from homology"/>
<reference evidence="10" key="3">
    <citation type="submission" date="2021-02" db="UniProtKB">
        <authorList>
            <consortium name="EnsemblMetazoa"/>
        </authorList>
    </citation>
    <scope>IDENTIFICATION</scope>
    <source>
        <strain evidence="10">USDA</strain>
    </source>
</reference>
<comment type="similarity">
    <text evidence="1 7">Belongs to the peptidase M3 family.</text>
</comment>
<name>E0VYV5_PEDHC</name>
<dbReference type="GO" id="GO:0006508">
    <property type="term" value="P:proteolysis"/>
    <property type="evidence" value="ECO:0007669"/>
    <property type="project" value="UniProtKB-KW"/>
</dbReference>
<dbReference type="SUPFAM" id="SSF55486">
    <property type="entry name" value="Metalloproteases ('zincins'), catalytic domain"/>
    <property type="match status" value="1"/>
</dbReference>
<dbReference type="EnsemblMetazoa" id="PHUM520760-RA">
    <property type="protein sequence ID" value="PHUM520760-PA"/>
    <property type="gene ID" value="PHUM520760"/>
</dbReference>
<dbReference type="CTD" id="8233284"/>
<keyword evidence="6 7" id="KW-0482">Metalloprotease</keyword>
<keyword evidence="3 7" id="KW-0479">Metal-binding</keyword>
<sequence length="740" mass="85687">MAATFYRRSFFNFKKSLFTNQKRNSYIILIPETAEELAEGTLTSLESLPNFSKLNPRSCRMLVHKLAEHFNSGCQELCDNFNNVTSSKNIFKYLLEPLEIMSVPFLSSYRTVETLHYANNNVITNSIFYPLYSRVVQTLNEKFCNQVIFKACKEMLEDEKNQCTPEERRLLEKYVWEGTLNGLSLPESEREEYSIANRELITNKVLYERKLKTAKYLFRQTITDPKFAEENPLDLVRNTAANWDDLNAGPWFITLKKTVFSRYLEYCPSEEARKHMFISYNQLCSRFGDSRLKVTHEFESIRKYRLLYAKTLGFPSYAHLSMKNKMAENVENVQGVLTVLLENSKNAHERELYELEKFAFDNDFKKPIESWDFPYWSRMYLKKELNIDEMTLVNYFPFSQVLLGVIALCEQLFGIVIEEQLSVEGWHRDVRFFRISDSKTKNVLGGFYLDPYASKNKKIKDQETSHFVPIKSKSKICNSIALSALIFNFSPPELDKPSLLYLKEVSDFFEKFGYMLLHTLTEVKYSDLSGLGIEPDALGIPSQLLMFWMYEKGTLESISGHYETGEPLPSHILDNLCNHFKYMAGTNLCKRIYLSNLDMELNLSTDGVLEIVQNLWPKHILFKLFSLDNHPFGMEEIVTGSWSASLYSDIWSYMVAADVYLAFAEAGFNNQEKLSQIGKRFRSTFLATVGGQSAKEAFREFRGRDPDPQSLIKLLNLKQSAFAPSSEGDPVLTSQQYIES</sequence>
<dbReference type="PANTHER" id="PTHR11804">
    <property type="entry name" value="PROTEASE M3 THIMET OLIGOPEPTIDASE-RELATED"/>
    <property type="match status" value="1"/>
</dbReference>
<dbReference type="Pfam" id="PF01432">
    <property type="entry name" value="Peptidase_M3"/>
    <property type="match status" value="1"/>
</dbReference>
<reference evidence="9" key="1">
    <citation type="submission" date="2007-04" db="EMBL/GenBank/DDBJ databases">
        <title>Annotation of Pediculus humanus corporis strain USDA.</title>
        <authorList>
            <person name="Kirkness E."/>
            <person name="Hannick L."/>
            <person name="Hass B."/>
            <person name="Bruggner R."/>
            <person name="Lawson D."/>
            <person name="Bidwell S."/>
            <person name="Joardar V."/>
            <person name="Caler E."/>
            <person name="Walenz B."/>
            <person name="Inman J."/>
            <person name="Schobel S."/>
            <person name="Galinsky K."/>
            <person name="Amedeo P."/>
            <person name="Strausberg R."/>
        </authorList>
    </citation>
    <scope>NUCLEOTIDE SEQUENCE</scope>
    <source>
        <strain evidence="9">USDA</strain>
    </source>
</reference>
<keyword evidence="2 7" id="KW-0645">Protease</keyword>
<dbReference type="KEGG" id="phu:Phum_PHUM520760"/>
<dbReference type="InterPro" id="IPR024077">
    <property type="entry name" value="Neurolysin/TOP_dom2"/>
</dbReference>
<dbReference type="InterPro" id="IPR001567">
    <property type="entry name" value="Pept_M3A_M3B_dom"/>
</dbReference>
<dbReference type="FunCoup" id="E0VYV5">
    <property type="interactions" value="477"/>
</dbReference>
<dbReference type="GO" id="GO:0004222">
    <property type="term" value="F:metalloendopeptidase activity"/>
    <property type="evidence" value="ECO:0007669"/>
    <property type="project" value="UniProtKB-EC"/>
</dbReference>
<dbReference type="STRING" id="121224.E0VYV5"/>
<keyword evidence="5 7" id="KW-0862">Zinc</keyword>
<dbReference type="InParanoid" id="E0VYV5"/>
<dbReference type="EC" id="3.4.24.70" evidence="9"/>
<dbReference type="OMA" id="QPLEGPW"/>
<dbReference type="VEuPathDB" id="VectorBase:PHUM520760"/>
<dbReference type="OrthoDB" id="534666at2759"/>
<dbReference type="HOGENOM" id="CLU_001805_4_1_1"/>
<evidence type="ECO:0000313" key="9">
    <source>
        <dbReference type="EMBL" id="EEB18561.1"/>
    </source>
</evidence>
<gene>
    <name evidence="10" type="primary">8233284</name>
    <name evidence="9" type="ORF">Phum_PHUM520760</name>
</gene>